<organism evidence="2 3">
    <name type="scientific">Vitreoscilla massiliensis</name>
    <dbReference type="NCBI Taxonomy" id="1689272"/>
    <lineage>
        <taxon>Bacteria</taxon>
        <taxon>Pseudomonadati</taxon>
        <taxon>Pseudomonadota</taxon>
        <taxon>Betaproteobacteria</taxon>
        <taxon>Neisseriales</taxon>
        <taxon>Neisseriaceae</taxon>
        <taxon>Vitreoscilla</taxon>
    </lineage>
</organism>
<keyword evidence="3" id="KW-1185">Reference proteome</keyword>
<reference evidence="2 3" key="1">
    <citation type="journal article" date="2022" name="Res Sq">
        <title>Evolution of multicellular longitudinally dividing oral cavity symbionts (Neisseriaceae).</title>
        <authorList>
            <person name="Nyongesa S."/>
            <person name="Weber P."/>
            <person name="Bernet E."/>
            <person name="Pullido F."/>
            <person name="Nieckarz M."/>
            <person name="Delaby M."/>
            <person name="Nieves C."/>
            <person name="Viehboeck T."/>
            <person name="Krause N."/>
            <person name="Rivera-Millot A."/>
            <person name="Nakamura A."/>
            <person name="Vischer N."/>
            <person name="VanNieuwenhze M."/>
            <person name="Brun Y."/>
            <person name="Cava F."/>
            <person name="Bulgheresi S."/>
            <person name="Veyrier F."/>
        </authorList>
    </citation>
    <scope>NUCLEOTIDE SEQUENCE [LARGE SCALE GENOMIC DNA]</scope>
    <source>
        <strain evidence="2 3">SN4</strain>
    </source>
</reference>
<feature type="chain" id="PRO_5047272345" description="YARHG domain-containing protein" evidence="1">
    <location>
        <begin position="23"/>
        <end position="102"/>
    </location>
</feature>
<accession>A0ABY4E4Q6</accession>
<sequence>MKHLLGSLLAVVALGSSSLALADAACTNMARDLYSAQGYQQRCGYQLKQTPNLSAQFKAQKCDQTLSGADKNKVLNEVNNSLNQSFNASKSKSCDEGKSRFN</sequence>
<dbReference type="Proteomes" id="UP000832011">
    <property type="component" value="Chromosome"/>
</dbReference>
<gene>
    <name evidence="2" type="ORF">LVJ82_07195</name>
</gene>
<evidence type="ECO:0000313" key="3">
    <source>
        <dbReference type="Proteomes" id="UP000832011"/>
    </source>
</evidence>
<dbReference type="RefSeq" id="WP_058305067.1">
    <property type="nucleotide sequence ID" value="NZ_CABKVG010000005.1"/>
</dbReference>
<evidence type="ECO:0000313" key="2">
    <source>
        <dbReference type="EMBL" id="UOO90745.1"/>
    </source>
</evidence>
<evidence type="ECO:0000256" key="1">
    <source>
        <dbReference type="SAM" id="SignalP"/>
    </source>
</evidence>
<name>A0ABY4E4Q6_9NEIS</name>
<proteinExistence type="predicted"/>
<feature type="signal peptide" evidence="1">
    <location>
        <begin position="1"/>
        <end position="22"/>
    </location>
</feature>
<protein>
    <recommendedName>
        <fullName evidence="4">YARHG domain-containing protein</fullName>
    </recommendedName>
</protein>
<dbReference type="EMBL" id="CP091511">
    <property type="protein sequence ID" value="UOO90745.1"/>
    <property type="molecule type" value="Genomic_DNA"/>
</dbReference>
<keyword evidence="1" id="KW-0732">Signal</keyword>
<evidence type="ECO:0008006" key="4">
    <source>
        <dbReference type="Google" id="ProtNLM"/>
    </source>
</evidence>